<accession>A0A7W8L9E9</accession>
<name>A0A7W8L9E9_9BURK</name>
<protein>
    <submittedName>
        <fullName evidence="1">Uncharacterized protein</fullName>
    </submittedName>
</protein>
<organism evidence="1 2">
    <name type="scientific">Paraburkholderia youngii</name>
    <dbReference type="NCBI Taxonomy" id="2782701"/>
    <lineage>
        <taxon>Bacteria</taxon>
        <taxon>Pseudomonadati</taxon>
        <taxon>Pseudomonadota</taxon>
        <taxon>Betaproteobacteria</taxon>
        <taxon>Burkholderiales</taxon>
        <taxon>Burkholderiaceae</taxon>
        <taxon>Paraburkholderia</taxon>
    </lineage>
</organism>
<dbReference type="Proteomes" id="UP000592820">
    <property type="component" value="Unassembled WGS sequence"/>
</dbReference>
<sequence length="160" mass="17932">MTVNSNKRGCSMNASVISALAALVGAAIGGLTSVLASWLTQRTQVRAEWLAHDRVRRQELYKEFIEEATKCYVDALQHGEPDLHSLVNLYAKISRMRVQSSREVADEADLIGRKIVDTYLAPDKTFIEIRQMLANGTIDILGRFGEVCRAEFESLRAQQF</sequence>
<evidence type="ECO:0000313" key="2">
    <source>
        <dbReference type="Proteomes" id="UP000592820"/>
    </source>
</evidence>
<reference evidence="1 2" key="1">
    <citation type="submission" date="2020-08" db="EMBL/GenBank/DDBJ databases">
        <title>Genomic Encyclopedia of Type Strains, Phase IV (KMG-V): Genome sequencing to study the core and pangenomes of soil and plant-associated prokaryotes.</title>
        <authorList>
            <person name="Whitman W."/>
        </authorList>
    </citation>
    <scope>NUCLEOTIDE SEQUENCE [LARGE SCALE GENOMIC DNA]</scope>
    <source>
        <strain evidence="1 2">JPY162</strain>
    </source>
</reference>
<gene>
    <name evidence="1" type="ORF">HDG41_004636</name>
</gene>
<proteinExistence type="predicted"/>
<dbReference type="EMBL" id="JACHDE010000008">
    <property type="protein sequence ID" value="MBB5402550.1"/>
    <property type="molecule type" value="Genomic_DNA"/>
</dbReference>
<dbReference type="RefSeq" id="WP_260332280.1">
    <property type="nucleotide sequence ID" value="NZ_JACHDE010000008.1"/>
</dbReference>
<dbReference type="AlphaFoldDB" id="A0A7W8L9E9"/>
<comment type="caution">
    <text evidence="1">The sequence shown here is derived from an EMBL/GenBank/DDBJ whole genome shotgun (WGS) entry which is preliminary data.</text>
</comment>
<evidence type="ECO:0000313" key="1">
    <source>
        <dbReference type="EMBL" id="MBB5402550.1"/>
    </source>
</evidence>